<dbReference type="AlphaFoldDB" id="A0A8I3B065"/>
<keyword evidence="7 12" id="KW-0326">Glycosidase</keyword>
<evidence type="ECO:0007829" key="14">
    <source>
        <dbReference type="PDB" id="6YN7"/>
    </source>
</evidence>
<dbReference type="PDB" id="6YN7">
    <property type="method" value="X-ray"/>
    <property type="resolution" value="1.98 A"/>
    <property type="chains" value="A/B/C/D=1-452"/>
</dbReference>
<keyword evidence="5" id="KW-0136">Cellulose degradation</keyword>
<dbReference type="PROSITE" id="PS00572">
    <property type="entry name" value="GLYCOSYL_HYDROL_F1_1"/>
    <property type="match status" value="1"/>
</dbReference>
<evidence type="ECO:0000256" key="6">
    <source>
        <dbReference type="ARBA" id="ARBA00023277"/>
    </source>
</evidence>
<keyword evidence="4 12" id="KW-0378">Hydrolase</keyword>
<feature type="binding site" evidence="10">
    <location>
        <position position="166"/>
    </location>
    <ligand>
        <name>substrate</name>
    </ligand>
</feature>
<accession>A0A8I3B065</accession>
<dbReference type="PROSITE" id="PS00653">
    <property type="entry name" value="GLYCOSYL_HYDROL_F1_2"/>
    <property type="match status" value="1"/>
</dbReference>
<comment type="catalytic activity">
    <reaction evidence="1 12">
        <text>Hydrolysis of terminal, non-reducing beta-D-glucosyl residues with release of beta-D-glucose.</text>
        <dbReference type="EC" id="3.2.1.21"/>
    </reaction>
</comment>
<dbReference type="GO" id="GO:0008422">
    <property type="term" value="F:beta-glucosidase activity"/>
    <property type="evidence" value="ECO:0007669"/>
    <property type="project" value="UniProtKB-EC"/>
</dbReference>
<evidence type="ECO:0000256" key="4">
    <source>
        <dbReference type="ARBA" id="ARBA00022801"/>
    </source>
</evidence>
<reference evidence="14" key="1">
    <citation type="journal article" date="2021" name="ChemBioChem">
        <title>Release of Soybean Isoflavones by Using a beta-Glucosidase from Alicyclobacillus herbarius.</title>
        <authorList>
            <person name="Delgado L."/>
            <person name="Heckmann C.M."/>
            <person name="Di Pisa F."/>
            <person name="Gourlay L."/>
            <person name="Paradisi F."/>
        </authorList>
    </citation>
    <scope>X-RAY CRYSTALLOGRAPHY (1.98 ANGSTROMS)</scope>
</reference>
<dbReference type="PANTHER" id="PTHR10353:SF36">
    <property type="entry name" value="LP05116P"/>
    <property type="match status" value="1"/>
</dbReference>
<evidence type="ECO:0000256" key="7">
    <source>
        <dbReference type="ARBA" id="ARBA00023295"/>
    </source>
</evidence>
<dbReference type="Pfam" id="PF00232">
    <property type="entry name" value="Glyco_hydro_1"/>
    <property type="match status" value="1"/>
</dbReference>
<dbReference type="InterPro" id="IPR018120">
    <property type="entry name" value="Glyco_hydro_1_AS"/>
</dbReference>
<feature type="active site" description="Nucleophile" evidence="9 11">
    <location>
        <position position="356"/>
    </location>
</feature>
<name>A0A8I3B065_9BACL</name>
<evidence type="ECO:0000256" key="8">
    <source>
        <dbReference type="ARBA" id="ARBA00023326"/>
    </source>
</evidence>
<organism evidence="13">
    <name type="scientific">Alicyclobacillus herbarius</name>
    <dbReference type="NCBI Taxonomy" id="122960"/>
    <lineage>
        <taxon>Bacteria</taxon>
        <taxon>Bacillati</taxon>
        <taxon>Bacillota</taxon>
        <taxon>Bacilli</taxon>
        <taxon>Bacillales</taxon>
        <taxon>Alicyclobacillaceae</taxon>
        <taxon>Alicyclobacillus</taxon>
    </lineage>
</organism>
<feature type="binding site" evidence="10">
    <location>
        <position position="402"/>
    </location>
    <ligand>
        <name>substrate</name>
    </ligand>
</feature>
<dbReference type="SMR" id="A0A8I3B065"/>
<dbReference type="InterPro" id="IPR017736">
    <property type="entry name" value="Glyco_hydro_1_beta-glucosidase"/>
</dbReference>
<feature type="binding site" evidence="10">
    <location>
        <position position="298"/>
    </location>
    <ligand>
        <name>substrate</name>
    </ligand>
</feature>
<evidence type="ECO:0000256" key="5">
    <source>
        <dbReference type="ARBA" id="ARBA00023001"/>
    </source>
</evidence>
<evidence type="ECO:0000256" key="11">
    <source>
        <dbReference type="PROSITE-ProRule" id="PRU10055"/>
    </source>
</evidence>
<evidence type="ECO:0000256" key="10">
    <source>
        <dbReference type="PIRSR" id="PIRSR617736-2"/>
    </source>
</evidence>
<dbReference type="PRINTS" id="PR00131">
    <property type="entry name" value="GLHYDRLASE1"/>
</dbReference>
<dbReference type="GO" id="GO:0030245">
    <property type="term" value="P:cellulose catabolic process"/>
    <property type="evidence" value="ECO:0007669"/>
    <property type="project" value="UniProtKB-KW"/>
</dbReference>
<feature type="active site" description="Proton donor" evidence="9">
    <location>
        <position position="167"/>
    </location>
</feature>
<dbReference type="GO" id="GO:0005829">
    <property type="term" value="C:cytosol"/>
    <property type="evidence" value="ECO:0007669"/>
    <property type="project" value="TreeGrafter"/>
</dbReference>
<evidence type="ECO:0000256" key="12">
    <source>
        <dbReference type="RuleBase" id="RU361175"/>
    </source>
</evidence>
<dbReference type="InterPro" id="IPR017853">
    <property type="entry name" value="GH"/>
</dbReference>
<dbReference type="Gene3D" id="3.20.20.80">
    <property type="entry name" value="Glycosidases"/>
    <property type="match status" value="1"/>
</dbReference>
<dbReference type="PANTHER" id="PTHR10353">
    <property type="entry name" value="GLYCOSYL HYDROLASE"/>
    <property type="match status" value="1"/>
</dbReference>
<feature type="binding site" evidence="10">
    <location>
        <position position="122"/>
    </location>
    <ligand>
        <name>substrate</name>
    </ligand>
</feature>
<protein>
    <recommendedName>
        <fullName evidence="3 12">Beta-glucosidase</fullName>
        <ecNumber evidence="3 12">3.2.1.21</ecNumber>
    </recommendedName>
</protein>
<proteinExistence type="evidence at protein level"/>
<evidence type="ECO:0000256" key="9">
    <source>
        <dbReference type="PIRSR" id="PIRSR617736-1"/>
    </source>
</evidence>
<keyword evidence="6" id="KW-0119">Carbohydrate metabolism</keyword>
<dbReference type="FunFam" id="3.20.20.80:FF:000004">
    <property type="entry name" value="Beta-glucosidase 6-phospho-beta-glucosidase"/>
    <property type="match status" value="1"/>
</dbReference>
<comment type="similarity">
    <text evidence="2 12">Belongs to the glycosyl hydrolase 1 family.</text>
</comment>
<feature type="binding site" evidence="10">
    <location>
        <position position="22"/>
    </location>
    <ligand>
        <name>substrate</name>
    </ligand>
</feature>
<evidence type="ECO:0000256" key="2">
    <source>
        <dbReference type="ARBA" id="ARBA00010838"/>
    </source>
</evidence>
<evidence type="ECO:0000313" key="13">
    <source>
        <dbReference type="PDB" id="6YN7"/>
    </source>
</evidence>
<dbReference type="InterPro" id="IPR001360">
    <property type="entry name" value="Glyco_hydro_1"/>
</dbReference>
<sequence length="452" mass="51540">MTREFISFPQDFLFGTATASYQIEGAVHEDGRGESIWDRFSHTPGKVYQGHTGDVACDHYHRYREDVALMKELGIPAYRFSIAWPRIFPEKGMKNEAGLDFYRRLLEALHEADIRSFVTLYHWDLPQWLQDRGGWANRDTAEYFAEYASLIYERLGDGIDAFITHNEPWCAAFLGHGFGVHAPGHTDWREAFQAAHHILYSHGLAVQAHRASSHKGQIGITLNFTWVDAATDSATDQAAAEVSHAFNNRWFLEPVAGRGYPQEFQQLVEQRIGQFDFVRQGDLAVIAEPIDFLGINFYTRSVVAANPDDALFGLRTLEAPADNRTEMGWEIHPDSLYRLLTWVQSVTGQLPLYITENGAAFADEPVNGRVEDVRRIHYIADHLEAAKRFVDAGGPLKGYFLWSFMDNFEWALGYSKRFGMVYVDYESQQRLVKDSGRWFSEQIAAHKGQVRA</sequence>
<dbReference type="NCBIfam" id="TIGR03356">
    <property type="entry name" value="BGL"/>
    <property type="match status" value="1"/>
</dbReference>
<feature type="binding site" evidence="10">
    <location>
        <begin position="409"/>
        <end position="410"/>
    </location>
    <ligand>
        <name>substrate</name>
    </ligand>
</feature>
<dbReference type="EC" id="3.2.1.21" evidence="3 12"/>
<dbReference type="SUPFAM" id="SSF51445">
    <property type="entry name" value="(Trans)glycosidases"/>
    <property type="match status" value="1"/>
</dbReference>
<dbReference type="InterPro" id="IPR033132">
    <property type="entry name" value="GH_1_N_CS"/>
</dbReference>
<keyword evidence="14" id="KW-0002">3D-structure</keyword>
<keyword evidence="8" id="KW-0624">Polysaccharide degradation</keyword>
<evidence type="ECO:0000256" key="1">
    <source>
        <dbReference type="ARBA" id="ARBA00000448"/>
    </source>
</evidence>
<evidence type="ECO:0000256" key="3">
    <source>
        <dbReference type="ARBA" id="ARBA00012744"/>
    </source>
</evidence>